<proteinExistence type="predicted"/>
<comment type="caution">
    <text evidence="1">The sequence shown here is derived from an EMBL/GenBank/DDBJ whole genome shotgun (WGS) entry which is preliminary data.</text>
</comment>
<dbReference type="EMBL" id="BNAU01000007">
    <property type="protein sequence ID" value="GHF15867.1"/>
    <property type="molecule type" value="Genomic_DNA"/>
</dbReference>
<sequence>MAAGWITTKQANNHADRRLVQQLEHEREMERKKLVHSSMYELYEQATIVAMNFMIFIPEIGTKKHANMVSLTEFMRELGRETDKIIDLIPRVMLVASPKVASSYNAFQVAALEFSSYVLSQIDFDKDPESIRTGVPKSAANLLRELCRTSIKDMRESLGVSESLAEDLERQAAETGYRWKSAKRKSEDKAAHPM</sequence>
<organism evidence="1 2">
    <name type="scientific">Amycolatopsis deserti</name>
    <dbReference type="NCBI Taxonomy" id="185696"/>
    <lineage>
        <taxon>Bacteria</taxon>
        <taxon>Bacillati</taxon>
        <taxon>Actinomycetota</taxon>
        <taxon>Actinomycetes</taxon>
        <taxon>Pseudonocardiales</taxon>
        <taxon>Pseudonocardiaceae</taxon>
        <taxon>Amycolatopsis</taxon>
    </lineage>
</organism>
<dbReference type="Proteomes" id="UP000605897">
    <property type="component" value="Unassembled WGS sequence"/>
</dbReference>
<name>A0ABQ3JG13_9PSEU</name>
<protein>
    <submittedName>
        <fullName evidence="1">Uncharacterized protein</fullName>
    </submittedName>
</protein>
<evidence type="ECO:0000313" key="1">
    <source>
        <dbReference type="EMBL" id="GHF15867.1"/>
    </source>
</evidence>
<reference evidence="2" key="1">
    <citation type="journal article" date="2019" name="Int. J. Syst. Evol. Microbiol.">
        <title>The Global Catalogue of Microorganisms (GCM) 10K type strain sequencing project: providing services to taxonomists for standard genome sequencing and annotation.</title>
        <authorList>
            <consortium name="The Broad Institute Genomics Platform"/>
            <consortium name="The Broad Institute Genome Sequencing Center for Infectious Disease"/>
            <person name="Wu L."/>
            <person name="Ma J."/>
        </authorList>
    </citation>
    <scope>NUCLEOTIDE SEQUENCE [LARGE SCALE GENOMIC DNA]</scope>
    <source>
        <strain evidence="2">CGMCC 4.7677</strain>
    </source>
</reference>
<accession>A0ABQ3JG13</accession>
<evidence type="ECO:0000313" key="2">
    <source>
        <dbReference type="Proteomes" id="UP000605897"/>
    </source>
</evidence>
<gene>
    <name evidence="1" type="ORF">GCM10017786_57130</name>
</gene>
<keyword evidence="2" id="KW-1185">Reference proteome</keyword>